<protein>
    <submittedName>
        <fullName evidence="1">Retromer complex subunit Vps35</fullName>
    </submittedName>
</protein>
<reference evidence="1" key="1">
    <citation type="submission" date="2022-06" db="EMBL/GenBank/DDBJ databases">
        <title>Phylogenomic reconstructions and comparative analyses of Kickxellomycotina fungi.</title>
        <authorList>
            <person name="Reynolds N.K."/>
            <person name="Stajich J.E."/>
            <person name="Barry K."/>
            <person name="Grigoriev I.V."/>
            <person name="Crous P."/>
            <person name="Smith M.E."/>
        </authorList>
    </citation>
    <scope>NUCLEOTIDE SEQUENCE</scope>
    <source>
        <strain evidence="1">RSA 2271</strain>
    </source>
</reference>
<evidence type="ECO:0000313" key="2">
    <source>
        <dbReference type="Proteomes" id="UP001145114"/>
    </source>
</evidence>
<keyword evidence="2" id="KW-1185">Reference proteome</keyword>
<evidence type="ECO:0000313" key="1">
    <source>
        <dbReference type="EMBL" id="KAJ1678782.1"/>
    </source>
</evidence>
<sequence>DAARAARPSDKELFDTLWEHMQALVSVRADLPTSDMVAILGSMLRLSFSGVERGPEALNTVNLVIAFTRVQLERRTTFPDIGAASTTNQILSFLLSPLRVYQNPLQILDLKDYQRLLGSQSDYIQKSVSTAIVTAMLQRETIMSTVEQVKGVLLLCTKLIAGVSVTRPDMSSHKGSSSSSARGSSVSRTPVVDEVEIAEEQGLLARLVHQIRCEEPETQALALVAARNAFLGGRVEYTFPSIVTAAINIVHQYGETKPVASASDSQHDGAADNGEAAGESNGEEKQAEEDDDGGGAAQAKADAKAVTQIEEDIGEWRRKVQHLLRFIQMSIDKIPEEVTALRLSIMAAQAVASEQAFAGEVEIEEAAYELFVQAFTVYEERVSDSRVQYDVLMQLLGAVHTSRNFSKDNFETLAEKCVVYGKKLLKRPDQARAAYACAYLWWRGDSTTDNSDNVFEQLLRSHKIAEAVFDPAVRLQLLIELLNRAVILYERECSSVTPKYLTDMIQLIRSSLEAEDVFDDSEATKVRRLGAASNVSDSSPADPSSLWTPADESPREWIPRFFAETLEYIESGEFPGVRTNPL</sequence>
<gene>
    <name evidence="1" type="primary">vps35_1</name>
    <name evidence="1" type="ORF">EV182_003366</name>
</gene>
<dbReference type="EMBL" id="JAMZIH010000859">
    <property type="protein sequence ID" value="KAJ1678782.1"/>
    <property type="molecule type" value="Genomic_DNA"/>
</dbReference>
<dbReference type="Proteomes" id="UP001145114">
    <property type="component" value="Unassembled WGS sequence"/>
</dbReference>
<proteinExistence type="predicted"/>
<feature type="non-terminal residue" evidence="1">
    <location>
        <position position="1"/>
    </location>
</feature>
<comment type="caution">
    <text evidence="1">The sequence shown here is derived from an EMBL/GenBank/DDBJ whole genome shotgun (WGS) entry which is preliminary data.</text>
</comment>
<name>A0ACC1HRB5_9FUNG</name>
<accession>A0ACC1HRB5</accession>
<organism evidence="1 2">
    <name type="scientific">Spiromyces aspiralis</name>
    <dbReference type="NCBI Taxonomy" id="68401"/>
    <lineage>
        <taxon>Eukaryota</taxon>
        <taxon>Fungi</taxon>
        <taxon>Fungi incertae sedis</taxon>
        <taxon>Zoopagomycota</taxon>
        <taxon>Kickxellomycotina</taxon>
        <taxon>Kickxellomycetes</taxon>
        <taxon>Kickxellales</taxon>
        <taxon>Kickxellaceae</taxon>
        <taxon>Spiromyces</taxon>
    </lineage>
</organism>